<reference evidence="1 2" key="1">
    <citation type="journal article" date="2011" name="PLoS Pathog.">
        <title>Dynamic evolution of pathogenicity revealed by sequencing and comparative genomics of 19 Pseudomonas syringae isolates.</title>
        <authorList>
            <person name="Baltrus D.A."/>
            <person name="Nishimura M.T."/>
            <person name="Romanchuk A."/>
            <person name="Chang J.H."/>
            <person name="Mukhtar M.S."/>
            <person name="Cherkis K."/>
            <person name="Roach J."/>
            <person name="Grant S.R."/>
            <person name="Jones C.D."/>
            <person name="Dangl J.L."/>
        </authorList>
    </citation>
    <scope>NUCLEOTIDE SEQUENCE [LARGE SCALE GENOMIC DNA]</scope>
    <source>
        <strain evidence="2">race 4</strain>
    </source>
</reference>
<comment type="caution">
    <text evidence="1">The sequence shown here is derived from an EMBL/GenBank/DDBJ whole genome shotgun (WGS) entry which is preliminary data.</text>
</comment>
<dbReference type="Proteomes" id="UP000005466">
    <property type="component" value="Unassembled WGS sequence"/>
</dbReference>
<organism evidence="1 2">
    <name type="scientific">Pseudomonas savastanoi pv. glycinea str. race 4</name>
    <dbReference type="NCBI Taxonomy" id="875330"/>
    <lineage>
        <taxon>Bacteria</taxon>
        <taxon>Pseudomonadati</taxon>
        <taxon>Pseudomonadota</taxon>
        <taxon>Gammaproteobacteria</taxon>
        <taxon>Pseudomonadales</taxon>
        <taxon>Pseudomonadaceae</taxon>
        <taxon>Pseudomonas</taxon>
    </lineage>
</organism>
<dbReference type="AlphaFoldDB" id="F3C8E2"/>
<accession>F3C8E2</accession>
<gene>
    <name evidence="1" type="ORF">Pgy4_20601</name>
</gene>
<feature type="non-terminal residue" evidence="1">
    <location>
        <position position="1"/>
    </location>
</feature>
<name>F3C8E2_PSESG</name>
<evidence type="ECO:0000313" key="1">
    <source>
        <dbReference type="EMBL" id="EGH15442.1"/>
    </source>
</evidence>
<evidence type="ECO:0000313" key="2">
    <source>
        <dbReference type="Proteomes" id="UP000005466"/>
    </source>
</evidence>
<sequence>ETITNFSKLKFAPDGPIKAVMRFMHCLTFIYHVDWRYFI</sequence>
<dbReference type="EMBL" id="ADWY01000983">
    <property type="protein sequence ID" value="EGH15442.1"/>
    <property type="molecule type" value="Genomic_DNA"/>
</dbReference>
<proteinExistence type="predicted"/>
<protein>
    <submittedName>
        <fullName evidence="1">Uncharacterized protein</fullName>
    </submittedName>
</protein>
<dbReference type="HOGENOM" id="CLU_3301558_0_0_6"/>